<reference evidence="2" key="1">
    <citation type="journal article" date="2023" name="Mol. Phylogenet. Evol.">
        <title>Genome-scale phylogeny and comparative genomics of the fungal order Sordariales.</title>
        <authorList>
            <person name="Hensen N."/>
            <person name="Bonometti L."/>
            <person name="Westerberg I."/>
            <person name="Brannstrom I.O."/>
            <person name="Guillou S."/>
            <person name="Cros-Aarteil S."/>
            <person name="Calhoun S."/>
            <person name="Haridas S."/>
            <person name="Kuo A."/>
            <person name="Mondo S."/>
            <person name="Pangilinan J."/>
            <person name="Riley R."/>
            <person name="LaButti K."/>
            <person name="Andreopoulos B."/>
            <person name="Lipzen A."/>
            <person name="Chen C."/>
            <person name="Yan M."/>
            <person name="Daum C."/>
            <person name="Ng V."/>
            <person name="Clum A."/>
            <person name="Steindorff A."/>
            <person name="Ohm R.A."/>
            <person name="Martin F."/>
            <person name="Silar P."/>
            <person name="Natvig D.O."/>
            <person name="Lalanne C."/>
            <person name="Gautier V."/>
            <person name="Ament-Velasquez S.L."/>
            <person name="Kruys A."/>
            <person name="Hutchinson M.I."/>
            <person name="Powell A.J."/>
            <person name="Barry K."/>
            <person name="Miller A.N."/>
            <person name="Grigoriev I.V."/>
            <person name="Debuchy R."/>
            <person name="Gladieux P."/>
            <person name="Hiltunen Thoren M."/>
            <person name="Johannesson H."/>
        </authorList>
    </citation>
    <scope>NUCLEOTIDE SEQUENCE</scope>
    <source>
        <strain evidence="2">CBS 103.79</strain>
    </source>
</reference>
<dbReference type="Proteomes" id="UP001303889">
    <property type="component" value="Unassembled WGS sequence"/>
</dbReference>
<organism evidence="2 3">
    <name type="scientific">Staphylotrichum tortipilum</name>
    <dbReference type="NCBI Taxonomy" id="2831512"/>
    <lineage>
        <taxon>Eukaryota</taxon>
        <taxon>Fungi</taxon>
        <taxon>Dikarya</taxon>
        <taxon>Ascomycota</taxon>
        <taxon>Pezizomycotina</taxon>
        <taxon>Sordariomycetes</taxon>
        <taxon>Sordariomycetidae</taxon>
        <taxon>Sordariales</taxon>
        <taxon>Chaetomiaceae</taxon>
        <taxon>Staphylotrichum</taxon>
    </lineage>
</organism>
<feature type="region of interest" description="Disordered" evidence="1">
    <location>
        <begin position="1"/>
        <end position="23"/>
    </location>
</feature>
<keyword evidence="3" id="KW-1185">Reference proteome</keyword>
<gene>
    <name evidence="2" type="ORF">C8A05DRAFT_35098</name>
</gene>
<dbReference type="AlphaFoldDB" id="A0AAN6MJA9"/>
<evidence type="ECO:0000313" key="3">
    <source>
        <dbReference type="Proteomes" id="UP001303889"/>
    </source>
</evidence>
<feature type="region of interest" description="Disordered" evidence="1">
    <location>
        <begin position="279"/>
        <end position="306"/>
    </location>
</feature>
<name>A0AAN6MJA9_9PEZI</name>
<protein>
    <submittedName>
        <fullName evidence="2">Kinetochore Sim4 complex subunit FTA2-domain-containing protein</fullName>
    </submittedName>
</protein>
<feature type="compositionally biased region" description="Basic and acidic residues" evidence="1">
    <location>
        <begin position="290"/>
        <end position="306"/>
    </location>
</feature>
<dbReference type="InterPro" id="IPR025213">
    <property type="entry name" value="Sim4_Fta2"/>
</dbReference>
<sequence>MPSTGALPDPPLPLPQAAGPKMPPFTPTAYADIEFIAALGNPGEDVEGHVWEFLFQHSEDLRTTEGRTLLWPLASPRRYLDYLDPFNCECRAYGRLRAEQREDLAVGAHGYLLLTPEQEAEMRWEEHLGVPVRAIVKDLALEDKPWTPAQQPALWRDLEDLHALGILVRDITVFNYVGGKLVDLGHAWTMPHPCLDYIDDYFLAEERQKDPLELDCALVDWGIANDWTTEEFRLRPDQLKLCAAGNGAGDPYGTDPLLYDWRRCEEDVDAAEDFWADELYAPLPEPEPEQQAKPEGGAREGNGDGD</sequence>
<dbReference type="Pfam" id="PF13095">
    <property type="entry name" value="FTA2"/>
    <property type="match status" value="1"/>
</dbReference>
<dbReference type="EMBL" id="MU855597">
    <property type="protein sequence ID" value="KAK3901226.1"/>
    <property type="molecule type" value="Genomic_DNA"/>
</dbReference>
<reference evidence="2" key="2">
    <citation type="submission" date="2023-05" db="EMBL/GenBank/DDBJ databases">
        <authorList>
            <consortium name="Lawrence Berkeley National Laboratory"/>
            <person name="Steindorff A."/>
            <person name="Hensen N."/>
            <person name="Bonometti L."/>
            <person name="Westerberg I."/>
            <person name="Brannstrom I.O."/>
            <person name="Guillou S."/>
            <person name="Cros-Aarteil S."/>
            <person name="Calhoun S."/>
            <person name="Haridas S."/>
            <person name="Kuo A."/>
            <person name="Mondo S."/>
            <person name="Pangilinan J."/>
            <person name="Riley R."/>
            <person name="Labutti K."/>
            <person name="Andreopoulos B."/>
            <person name="Lipzen A."/>
            <person name="Chen C."/>
            <person name="Yanf M."/>
            <person name="Daum C."/>
            <person name="Ng V."/>
            <person name="Clum A."/>
            <person name="Ohm R."/>
            <person name="Martin F."/>
            <person name="Silar P."/>
            <person name="Natvig D."/>
            <person name="Lalanne C."/>
            <person name="Gautier V."/>
            <person name="Ament-Velasquez S.L."/>
            <person name="Kruys A."/>
            <person name="Hutchinson M.I."/>
            <person name="Powell A.J."/>
            <person name="Barry K."/>
            <person name="Miller A.N."/>
            <person name="Grigoriev I.V."/>
            <person name="Debuchy R."/>
            <person name="Gladieux P."/>
            <person name="Thoren M.H."/>
            <person name="Johannesson H."/>
        </authorList>
    </citation>
    <scope>NUCLEOTIDE SEQUENCE</scope>
    <source>
        <strain evidence="2">CBS 103.79</strain>
    </source>
</reference>
<evidence type="ECO:0000256" key="1">
    <source>
        <dbReference type="SAM" id="MobiDB-lite"/>
    </source>
</evidence>
<proteinExistence type="predicted"/>
<accession>A0AAN6MJA9</accession>
<evidence type="ECO:0000313" key="2">
    <source>
        <dbReference type="EMBL" id="KAK3901226.1"/>
    </source>
</evidence>
<comment type="caution">
    <text evidence="2">The sequence shown here is derived from an EMBL/GenBank/DDBJ whole genome shotgun (WGS) entry which is preliminary data.</text>
</comment>